<dbReference type="EMBL" id="MCFC01000067">
    <property type="protein sequence ID" value="ORY24444.1"/>
    <property type="molecule type" value="Genomic_DNA"/>
</dbReference>
<evidence type="ECO:0000256" key="5">
    <source>
        <dbReference type="ARBA" id="ARBA00022801"/>
    </source>
</evidence>
<feature type="transmembrane region" description="Helical" evidence="7">
    <location>
        <begin position="24"/>
        <end position="46"/>
    </location>
</feature>
<keyword evidence="3" id="KW-0121">Carboxypeptidase</keyword>
<keyword evidence="7" id="KW-0812">Transmembrane</keyword>
<keyword evidence="7" id="KW-0472">Membrane</keyword>
<evidence type="ECO:0000313" key="9">
    <source>
        <dbReference type="Proteomes" id="UP000193986"/>
    </source>
</evidence>
<dbReference type="Gene3D" id="1.10.287.410">
    <property type="match status" value="1"/>
</dbReference>
<dbReference type="AlphaFoldDB" id="A0A1Y2APN8"/>
<evidence type="ECO:0000256" key="4">
    <source>
        <dbReference type="ARBA" id="ARBA00022670"/>
    </source>
</evidence>
<dbReference type="PANTHER" id="PTHR11802">
    <property type="entry name" value="SERINE PROTEASE FAMILY S10 SERINE CARBOXYPEPTIDASE"/>
    <property type="match status" value="1"/>
</dbReference>
<dbReference type="GO" id="GO:0006508">
    <property type="term" value="P:proteolysis"/>
    <property type="evidence" value="ECO:0007669"/>
    <property type="project" value="UniProtKB-KW"/>
</dbReference>
<dbReference type="Proteomes" id="UP000193986">
    <property type="component" value="Unassembled WGS sequence"/>
</dbReference>
<evidence type="ECO:0000256" key="2">
    <source>
        <dbReference type="ARBA" id="ARBA00012446"/>
    </source>
</evidence>
<gene>
    <name evidence="8" type="ORF">BCR39DRAFT_600479</name>
</gene>
<sequence>MSNAQETTPLLGEEAGKPTKRYGWHYVLAGVAFVLVTAAVIVSVVLSVRHSPKAYAPGSFFVNITKAPSFCDAPATAWTGHIGLTGDTEESPKRSFFWYVEAEKKPETAPMVLTVGGGPGTSGLTRMWLGDGPCIISQEEKRAVSNPDRWTKEFNYLAIDHPVGVGFSYGQMVNSSADAARDIYDFLQRFYSLHPDLQKNDLILNGGSYGGMYLPHMAHEINEQNKLLALGKAKSGTKHINLESIMISNPMLDPISHITGLPLSMCKYHQIWNETECTELYEAVPSIIELMRRAVASPTLEHKIPALHAMGHWEAKDLHGVSRENLRSRCNGQLVDCHPRLPLTADLLNSVKSSLGIPEFLNFTAWKPEIAELFDANGDMMQDSTRFFPQLLKDGIRILHRVGMLDLNCAWPGVLSALKRVPTPYQDEFINAADIPWPGEETEATFRVIGQGAGEFTYVQLHNAGHFVGADAPRMELKLAQHWIYNKAFDQTDLSD</sequence>
<evidence type="ECO:0000256" key="7">
    <source>
        <dbReference type="SAM" id="Phobius"/>
    </source>
</evidence>
<dbReference type="GO" id="GO:0000324">
    <property type="term" value="C:fungal-type vacuole"/>
    <property type="evidence" value="ECO:0007669"/>
    <property type="project" value="TreeGrafter"/>
</dbReference>
<comment type="similarity">
    <text evidence="1">Belongs to the peptidase S10 family.</text>
</comment>
<reference evidence="8 9" key="1">
    <citation type="submission" date="2016-07" db="EMBL/GenBank/DDBJ databases">
        <title>Pervasive Adenine N6-methylation of Active Genes in Fungi.</title>
        <authorList>
            <consortium name="DOE Joint Genome Institute"/>
            <person name="Mondo S.J."/>
            <person name="Dannebaum R.O."/>
            <person name="Kuo R.C."/>
            <person name="Labutti K."/>
            <person name="Haridas S."/>
            <person name="Kuo A."/>
            <person name="Salamov A."/>
            <person name="Ahrendt S.R."/>
            <person name="Lipzen A."/>
            <person name="Sullivan W."/>
            <person name="Andreopoulos W.B."/>
            <person name="Clum A."/>
            <person name="Lindquist E."/>
            <person name="Daum C."/>
            <person name="Ramamoorthy G.K."/>
            <person name="Gryganskyi A."/>
            <person name="Culley D."/>
            <person name="Magnuson J.K."/>
            <person name="James T.Y."/>
            <person name="O'Malley M.A."/>
            <person name="Stajich J.E."/>
            <person name="Spatafora J.W."/>
            <person name="Visel A."/>
            <person name="Grigoriev I.V."/>
        </authorList>
    </citation>
    <scope>NUCLEOTIDE SEQUENCE [LARGE SCALE GENOMIC DNA]</scope>
    <source>
        <strain evidence="8 9">68-887.2</strain>
    </source>
</reference>
<evidence type="ECO:0000256" key="1">
    <source>
        <dbReference type="ARBA" id="ARBA00009431"/>
    </source>
</evidence>
<accession>A0A1Y2APN8</accession>
<dbReference type="Pfam" id="PF00450">
    <property type="entry name" value="Peptidase_S10"/>
    <property type="match status" value="1"/>
</dbReference>
<dbReference type="InParanoid" id="A0A1Y2APN8"/>
<dbReference type="PANTHER" id="PTHR11802:SF113">
    <property type="entry name" value="SERINE CARBOXYPEPTIDASE CTSA-4.1"/>
    <property type="match status" value="1"/>
</dbReference>
<organism evidence="8 9">
    <name type="scientific">Naematelia encephala</name>
    <dbReference type="NCBI Taxonomy" id="71784"/>
    <lineage>
        <taxon>Eukaryota</taxon>
        <taxon>Fungi</taxon>
        <taxon>Dikarya</taxon>
        <taxon>Basidiomycota</taxon>
        <taxon>Agaricomycotina</taxon>
        <taxon>Tremellomycetes</taxon>
        <taxon>Tremellales</taxon>
        <taxon>Naemateliaceae</taxon>
        <taxon>Naematelia</taxon>
    </lineage>
</organism>
<dbReference type="PRINTS" id="PR00724">
    <property type="entry name" value="CRBOXYPTASEC"/>
</dbReference>
<name>A0A1Y2APN8_9TREE</name>
<dbReference type="Gene3D" id="3.40.50.1820">
    <property type="entry name" value="alpha/beta hydrolase"/>
    <property type="match status" value="1"/>
</dbReference>
<keyword evidence="9" id="KW-1185">Reference proteome</keyword>
<comment type="caution">
    <text evidence="8">The sequence shown here is derived from an EMBL/GenBank/DDBJ whole genome shotgun (WGS) entry which is preliminary data.</text>
</comment>
<dbReference type="InterPro" id="IPR029058">
    <property type="entry name" value="AB_hydrolase_fold"/>
</dbReference>
<dbReference type="EC" id="3.4.16.5" evidence="2"/>
<protein>
    <recommendedName>
        <fullName evidence="2">carboxypeptidase C</fullName>
        <ecNumber evidence="2">3.4.16.5</ecNumber>
    </recommendedName>
</protein>
<dbReference type="OrthoDB" id="443318at2759"/>
<dbReference type="SUPFAM" id="SSF53474">
    <property type="entry name" value="alpha/beta-Hydrolases"/>
    <property type="match status" value="1"/>
</dbReference>
<dbReference type="InterPro" id="IPR001563">
    <property type="entry name" value="Peptidase_S10"/>
</dbReference>
<keyword evidence="4" id="KW-0645">Protease</keyword>
<proteinExistence type="inferred from homology"/>
<keyword evidence="6" id="KW-0325">Glycoprotein</keyword>
<keyword evidence="5 8" id="KW-0378">Hydrolase</keyword>
<dbReference type="GO" id="GO:0004185">
    <property type="term" value="F:serine-type carboxypeptidase activity"/>
    <property type="evidence" value="ECO:0007669"/>
    <property type="project" value="UniProtKB-EC"/>
</dbReference>
<evidence type="ECO:0000256" key="3">
    <source>
        <dbReference type="ARBA" id="ARBA00022645"/>
    </source>
</evidence>
<keyword evidence="7" id="KW-1133">Transmembrane helix</keyword>
<evidence type="ECO:0000256" key="6">
    <source>
        <dbReference type="ARBA" id="ARBA00023180"/>
    </source>
</evidence>
<evidence type="ECO:0000313" key="8">
    <source>
        <dbReference type="EMBL" id="ORY24444.1"/>
    </source>
</evidence>